<keyword evidence="2" id="KW-1133">Transmembrane helix</keyword>
<dbReference type="Proteomes" id="UP000320042">
    <property type="component" value="Unassembled WGS sequence"/>
</dbReference>
<protein>
    <submittedName>
        <fullName evidence="3">Uncharacterized protein</fullName>
    </submittedName>
</protein>
<proteinExistence type="predicted"/>
<dbReference type="OrthoDB" id="952577at2"/>
<evidence type="ECO:0000313" key="3">
    <source>
        <dbReference type="EMBL" id="TWR26451.1"/>
    </source>
</evidence>
<evidence type="ECO:0000313" key="4">
    <source>
        <dbReference type="Proteomes" id="UP000320042"/>
    </source>
</evidence>
<dbReference type="AlphaFoldDB" id="A0A563U531"/>
<name>A0A563U531_9SPHI</name>
<reference evidence="3 4" key="1">
    <citation type="submission" date="2019-07" db="EMBL/GenBank/DDBJ databases">
        <authorList>
            <person name="Kim J."/>
        </authorList>
    </citation>
    <scope>NUCLEOTIDE SEQUENCE [LARGE SCALE GENOMIC DNA]</scope>
    <source>
        <strain evidence="4">dk17</strain>
    </source>
</reference>
<keyword evidence="4" id="KW-1185">Reference proteome</keyword>
<feature type="compositionally biased region" description="Polar residues" evidence="1">
    <location>
        <begin position="88"/>
        <end position="106"/>
    </location>
</feature>
<evidence type="ECO:0000256" key="1">
    <source>
        <dbReference type="SAM" id="MobiDB-lite"/>
    </source>
</evidence>
<keyword evidence="2" id="KW-0472">Membrane</keyword>
<feature type="region of interest" description="Disordered" evidence="1">
    <location>
        <begin position="87"/>
        <end position="106"/>
    </location>
</feature>
<sequence length="168" mass="19349">MIPQQFINSGILEAYVTGSASEQEVQELLYMKATYPEVDEALAELELDMELIAREMAVMPPPGTWGKISDRIDDLILRPSEEPVPYQARQQQKEQTYNNGSTQTGPQYIEVEGESSHMRIHKAWRWAFAAVFVLGKIFLGCAIYFYLENRQAQMQMQELKTELKQLKK</sequence>
<dbReference type="EMBL" id="VOEJ01000007">
    <property type="protein sequence ID" value="TWR26451.1"/>
    <property type="molecule type" value="Genomic_DNA"/>
</dbReference>
<keyword evidence="2" id="KW-0812">Transmembrane</keyword>
<feature type="transmembrane region" description="Helical" evidence="2">
    <location>
        <begin position="126"/>
        <end position="147"/>
    </location>
</feature>
<dbReference type="RefSeq" id="WP_146382731.1">
    <property type="nucleotide sequence ID" value="NZ_VOEJ01000007.1"/>
</dbReference>
<evidence type="ECO:0000256" key="2">
    <source>
        <dbReference type="SAM" id="Phobius"/>
    </source>
</evidence>
<organism evidence="3 4">
    <name type="scientific">Mucilaginibacter pallidiroseus</name>
    <dbReference type="NCBI Taxonomy" id="2599295"/>
    <lineage>
        <taxon>Bacteria</taxon>
        <taxon>Pseudomonadati</taxon>
        <taxon>Bacteroidota</taxon>
        <taxon>Sphingobacteriia</taxon>
        <taxon>Sphingobacteriales</taxon>
        <taxon>Sphingobacteriaceae</taxon>
        <taxon>Mucilaginibacter</taxon>
    </lineage>
</organism>
<gene>
    <name evidence="3" type="ORF">FPZ43_14920</name>
</gene>
<comment type="caution">
    <text evidence="3">The sequence shown here is derived from an EMBL/GenBank/DDBJ whole genome shotgun (WGS) entry which is preliminary data.</text>
</comment>
<accession>A0A563U531</accession>